<evidence type="ECO:0000256" key="8">
    <source>
        <dbReference type="ARBA" id="ARBA00023315"/>
    </source>
</evidence>
<dbReference type="Gene3D" id="3.40.630.30">
    <property type="match status" value="1"/>
</dbReference>
<keyword evidence="2 9" id="KW-0820">tRNA-binding</keyword>
<dbReference type="GO" id="GO:0000049">
    <property type="term" value="F:tRNA binding"/>
    <property type="evidence" value="ECO:0007669"/>
    <property type="project" value="UniProtKB-UniRule"/>
</dbReference>
<accession>A0A859CXZ6</accession>
<evidence type="ECO:0000256" key="1">
    <source>
        <dbReference type="ARBA" id="ARBA00022490"/>
    </source>
</evidence>
<dbReference type="InterPro" id="IPR038321">
    <property type="entry name" value="TmcA_C_sf"/>
</dbReference>
<dbReference type="KEGG" id="mpri:MP3633_0624"/>
<evidence type="ECO:0000256" key="7">
    <source>
        <dbReference type="ARBA" id="ARBA00022884"/>
    </source>
</evidence>
<dbReference type="HAMAP" id="MF_01886">
    <property type="entry name" value="tRNA_acetyltr_TmcA"/>
    <property type="match status" value="1"/>
</dbReference>
<dbReference type="RefSeq" id="WP_176334423.1">
    <property type="nucleotide sequence ID" value="NZ_BAAAEF010000003.1"/>
</dbReference>
<evidence type="ECO:0000256" key="6">
    <source>
        <dbReference type="ARBA" id="ARBA00022840"/>
    </source>
</evidence>
<dbReference type="PANTHER" id="PTHR10925:SF5">
    <property type="entry name" value="RNA CYTIDINE ACETYLTRANSFERASE"/>
    <property type="match status" value="1"/>
</dbReference>
<name>A0A859CXZ6_9GAMM</name>
<dbReference type="InterPro" id="IPR016181">
    <property type="entry name" value="Acyl_CoA_acyltransferase"/>
</dbReference>
<keyword evidence="1 9" id="KW-0963">Cytoplasm</keyword>
<dbReference type="Proteomes" id="UP000509371">
    <property type="component" value="Chromosome"/>
</dbReference>
<keyword evidence="6 9" id="KW-0067">ATP-binding</keyword>
<comment type="function">
    <text evidence="9">Catalyzes the formation of N(4)-acetylcytidine (ac(4)C) at the wobble position of tRNA(Met), by using acetyl-CoA as an acetyl donor and ATP (or GTP).</text>
</comment>
<dbReference type="InterPro" id="IPR027417">
    <property type="entry name" value="P-loop_NTPase"/>
</dbReference>
<comment type="subcellular location">
    <subcellularLocation>
        <location evidence="9">Cytoplasm</location>
    </subcellularLocation>
</comment>
<dbReference type="GO" id="GO:1990883">
    <property type="term" value="F:18S rRNA cytidine N-acetyltransferase activity"/>
    <property type="evidence" value="ECO:0007669"/>
    <property type="project" value="TreeGrafter"/>
</dbReference>
<dbReference type="Pfam" id="PF13718">
    <property type="entry name" value="GNAT_acetyltr_2"/>
    <property type="match status" value="2"/>
</dbReference>
<keyword evidence="7 9" id="KW-0694">RNA-binding</keyword>
<gene>
    <name evidence="9" type="primary">tmcA</name>
    <name evidence="13" type="ORF">MP3633_0624</name>
</gene>
<dbReference type="GO" id="GO:0005524">
    <property type="term" value="F:ATP binding"/>
    <property type="evidence" value="ECO:0007669"/>
    <property type="project" value="UniProtKB-UniRule"/>
</dbReference>
<keyword evidence="5 9" id="KW-0547">Nucleotide-binding</keyword>
<feature type="binding site" evidence="9">
    <location>
        <begin position="501"/>
        <end position="503"/>
    </location>
    <ligand>
        <name>acetyl-CoA</name>
        <dbReference type="ChEBI" id="CHEBI:57288"/>
    </ligand>
</feature>
<dbReference type="InterPro" id="IPR000182">
    <property type="entry name" value="GNAT_dom"/>
</dbReference>
<dbReference type="EMBL" id="CP054301">
    <property type="protein sequence ID" value="QKK79360.1"/>
    <property type="molecule type" value="Genomic_DNA"/>
</dbReference>
<evidence type="ECO:0000256" key="3">
    <source>
        <dbReference type="ARBA" id="ARBA00022679"/>
    </source>
</evidence>
<dbReference type="GO" id="GO:1904812">
    <property type="term" value="P:rRNA acetylation involved in maturation of SSU-rRNA"/>
    <property type="evidence" value="ECO:0007669"/>
    <property type="project" value="TreeGrafter"/>
</dbReference>
<comment type="catalytic activity">
    <reaction evidence="9">
        <text>cytidine(34) in elongator tRNA(Met) + acetyl-CoA + ATP + H2O = N(4)-acetylcytidine(34) in elongator tRNA(Met) + ADP + phosphate + CoA + H(+)</text>
        <dbReference type="Rhea" id="RHEA:43788"/>
        <dbReference type="Rhea" id="RHEA-COMP:10693"/>
        <dbReference type="Rhea" id="RHEA-COMP:10694"/>
        <dbReference type="ChEBI" id="CHEBI:15377"/>
        <dbReference type="ChEBI" id="CHEBI:15378"/>
        <dbReference type="ChEBI" id="CHEBI:30616"/>
        <dbReference type="ChEBI" id="CHEBI:43474"/>
        <dbReference type="ChEBI" id="CHEBI:57287"/>
        <dbReference type="ChEBI" id="CHEBI:57288"/>
        <dbReference type="ChEBI" id="CHEBI:74900"/>
        <dbReference type="ChEBI" id="CHEBI:82748"/>
        <dbReference type="ChEBI" id="CHEBI:456216"/>
        <dbReference type="EC" id="2.3.1.193"/>
    </reaction>
</comment>
<evidence type="ECO:0000259" key="10">
    <source>
        <dbReference type="Pfam" id="PF05127"/>
    </source>
</evidence>
<dbReference type="GO" id="GO:0051392">
    <property type="term" value="F:tRNA cytidine N4-acetyltransferase activity"/>
    <property type="evidence" value="ECO:0007669"/>
    <property type="project" value="UniProtKB-UniRule"/>
</dbReference>
<keyword evidence="8 9" id="KW-0012">Acyltransferase</keyword>
<comment type="caution">
    <text evidence="9">Lacks conserved residue(s) required for the propagation of feature annotation.</text>
</comment>
<dbReference type="InterPro" id="IPR007807">
    <property type="entry name" value="TcmA/NAT10_helicase"/>
</dbReference>
<dbReference type="GO" id="GO:0002101">
    <property type="term" value="P:tRNA wobble cytosine modification"/>
    <property type="evidence" value="ECO:0007669"/>
    <property type="project" value="UniProtKB-UniRule"/>
</dbReference>
<dbReference type="InterPro" id="IPR032672">
    <property type="entry name" value="TmcA/NAT10/Kre33"/>
</dbReference>
<dbReference type="EC" id="2.3.1.193" evidence="9"/>
<feature type="domain" description="N-acetyltransferase" evidence="12">
    <location>
        <begin position="533"/>
        <end position="582"/>
    </location>
</feature>
<protein>
    <recommendedName>
        <fullName evidence="9">tRNA(Met) cytidine acetyltransferase TmcA</fullName>
        <ecNumber evidence="9">2.3.1.193</ecNumber>
    </recommendedName>
</protein>
<dbReference type="GO" id="GO:0051391">
    <property type="term" value="P:tRNA acetylation"/>
    <property type="evidence" value="ECO:0007669"/>
    <property type="project" value="UniProtKB-UniRule"/>
</dbReference>
<keyword evidence="4 9" id="KW-0819">tRNA processing</keyword>
<dbReference type="SUPFAM" id="SSF52540">
    <property type="entry name" value="P-loop containing nucleoside triphosphate hydrolases"/>
    <property type="match status" value="1"/>
</dbReference>
<evidence type="ECO:0000256" key="4">
    <source>
        <dbReference type="ARBA" id="ARBA00022694"/>
    </source>
</evidence>
<evidence type="ECO:0000256" key="5">
    <source>
        <dbReference type="ARBA" id="ARBA00022741"/>
    </source>
</evidence>
<dbReference type="CDD" id="cd04301">
    <property type="entry name" value="NAT_SF"/>
    <property type="match status" value="1"/>
</dbReference>
<comment type="similarity">
    <text evidence="9">Belongs to the TmcA family.</text>
</comment>
<dbReference type="Gene3D" id="1.20.120.890">
    <property type="entry name" value="tRNA(Met) cytidine acetyltransferase, tail domain"/>
    <property type="match status" value="1"/>
</dbReference>
<dbReference type="AlphaFoldDB" id="A0A859CXZ6"/>
<dbReference type="InterPro" id="IPR024914">
    <property type="entry name" value="tRNA_acetyltr_TmcA"/>
</dbReference>
<dbReference type="InterPro" id="IPR013562">
    <property type="entry name" value="TmcA/NAT10_N"/>
</dbReference>
<sequence length="721" mass="80228">MHSSDNHRHCFLLTGSINEVLSDFLHLCERLSTPLICAYDVTEYNQLNTSVLDDSSIETPSFRTCSFKQVRQELGSTHDAILVDLTHGVSASALAILAGTVRGNGVFAIALPDGNWLKMVDHDLPRYLPWPYESKQINSSFKRFLLSHLYNDSSPFKTIQSHQVQSNQVQPNPLQALPALASIEENAPLTNEQAKAQSCLFNEAAKSYVLIAPRGRGKSTLLGDSLAKMLQANKKVALTAPNQAAIQTLKARFEYLLKEANLDAPLPFYAPDALLTNEAKWDMLFVDEASMIPVPLLMALNQKAEHCLFSTTDYGYEGAGKGFGIRFCRYLEAQSTANMLPLQSLILNRPIRWGENDPLEIWINDCFFLAPNQGEEIPFIQAESASFAQVYKAVVGEAWLTQPDLLARTFQLLVSAHYQTSPDNLRWILDDPSVSAYLSLQGSAVNSVAIITEEGLLPNELSLAVLQGTRRPRGHLVPQSLLAHEGIEDAGHYRYWRISRIATQQSEQSKGLASRLLSHIENTAKNHLIKETVPCDFLSTSFAATSDVVAFWLKNGFIPVRLGTTKDQASGCYSLMMVKPLNENAQEKASVWHQAYLANLAINLPRDYPDIDANLANKLSKGALNTEPSATILSEKDQKDLALFVNHHRPYLTIRAQLTRLVKHAITHKQLTTTHKDYSLLNTVITQSAGEIDFTAFGLKTKKQVEKHLKLLVEELLRSRA</sequence>
<evidence type="ECO:0000313" key="14">
    <source>
        <dbReference type="Proteomes" id="UP000509371"/>
    </source>
</evidence>
<evidence type="ECO:0000256" key="2">
    <source>
        <dbReference type="ARBA" id="ARBA00022555"/>
    </source>
</evidence>
<reference evidence="13 14" key="1">
    <citation type="submission" date="2020-06" db="EMBL/GenBank/DDBJ databases">
        <authorList>
            <person name="Voronona O.L."/>
            <person name="Aksenova E.I."/>
            <person name="Kunda M.S."/>
            <person name="Semenov A.N."/>
            <person name="Ryzhova N."/>
        </authorList>
    </citation>
    <scope>NUCLEOTIDE SEQUENCE [LARGE SCALE GENOMIC DNA]</scope>
    <source>
        <strain evidence="13 14">MPKMM3633</strain>
    </source>
</reference>
<dbReference type="PANTHER" id="PTHR10925">
    <property type="entry name" value="N-ACETYLTRANSFERASE 10"/>
    <property type="match status" value="1"/>
</dbReference>
<evidence type="ECO:0000313" key="13">
    <source>
        <dbReference type="EMBL" id="QKK79360.1"/>
    </source>
</evidence>
<evidence type="ECO:0000259" key="11">
    <source>
        <dbReference type="Pfam" id="PF08351"/>
    </source>
</evidence>
<proteinExistence type="inferred from homology"/>
<dbReference type="Pfam" id="PF05127">
    <property type="entry name" value="NAT10_TcmA_helicase"/>
    <property type="match status" value="1"/>
</dbReference>
<dbReference type="Gene3D" id="3.40.50.300">
    <property type="entry name" value="P-loop containing nucleotide triphosphate hydrolases"/>
    <property type="match status" value="1"/>
</dbReference>
<feature type="binding site" evidence="9">
    <location>
        <position position="193"/>
    </location>
    <ligand>
        <name>ATP</name>
        <dbReference type="ChEBI" id="CHEBI:30616"/>
    </ligand>
</feature>
<feature type="binding site" evidence="9">
    <location>
        <position position="352"/>
    </location>
    <ligand>
        <name>ATP</name>
        <dbReference type="ChEBI" id="CHEBI:30616"/>
    </ligand>
</feature>
<feature type="domain" description="TcmA/NAT10 helicase" evidence="10">
    <location>
        <begin position="209"/>
        <end position="369"/>
    </location>
</feature>
<dbReference type="SUPFAM" id="SSF55729">
    <property type="entry name" value="Acyl-CoA N-acyltransferases (Nat)"/>
    <property type="match status" value="1"/>
</dbReference>
<keyword evidence="3 9" id="KW-0808">Transferase</keyword>
<evidence type="ECO:0000259" key="12">
    <source>
        <dbReference type="Pfam" id="PF13718"/>
    </source>
</evidence>
<feature type="domain" description="N-acetyltransferase" evidence="12">
    <location>
        <begin position="410"/>
        <end position="528"/>
    </location>
</feature>
<dbReference type="GO" id="GO:0005737">
    <property type="term" value="C:cytoplasm"/>
    <property type="evidence" value="ECO:0007669"/>
    <property type="project" value="UniProtKB-SubCell"/>
</dbReference>
<evidence type="ECO:0000256" key="9">
    <source>
        <dbReference type="HAMAP-Rule" id="MF_01886"/>
    </source>
</evidence>
<dbReference type="Pfam" id="PF08351">
    <property type="entry name" value="TmcA_N"/>
    <property type="match status" value="1"/>
</dbReference>
<feature type="domain" description="TmcA/NAT10 N-terminal" evidence="11">
    <location>
        <begin position="4"/>
        <end position="152"/>
    </location>
</feature>
<organism evidence="13 14">
    <name type="scientific">Marinomonas primoryensis</name>
    <dbReference type="NCBI Taxonomy" id="178399"/>
    <lineage>
        <taxon>Bacteria</taxon>
        <taxon>Pseudomonadati</taxon>
        <taxon>Pseudomonadota</taxon>
        <taxon>Gammaproteobacteria</taxon>
        <taxon>Oceanospirillales</taxon>
        <taxon>Oceanospirillaceae</taxon>
        <taxon>Marinomonas</taxon>
    </lineage>
</organism>